<dbReference type="InterPro" id="IPR007693">
    <property type="entry name" value="DNA_helicase_DnaB-like_N"/>
</dbReference>
<comment type="caution">
    <text evidence="14">The sequence shown here is derived from an EMBL/GenBank/DDBJ whole genome shotgun (WGS) entry which is preliminary data.</text>
</comment>
<dbReference type="CDD" id="cd00984">
    <property type="entry name" value="DnaB_C"/>
    <property type="match status" value="1"/>
</dbReference>
<dbReference type="GO" id="GO:1990077">
    <property type="term" value="C:primosome complex"/>
    <property type="evidence" value="ECO:0007669"/>
    <property type="project" value="UniProtKB-UniRule"/>
</dbReference>
<dbReference type="GO" id="GO:0005524">
    <property type="term" value="F:ATP binding"/>
    <property type="evidence" value="ECO:0007669"/>
    <property type="project" value="UniProtKB-UniRule"/>
</dbReference>
<dbReference type="FunFam" id="3.40.50.300:FF:000076">
    <property type="entry name" value="Replicative DNA helicase"/>
    <property type="match status" value="1"/>
</dbReference>
<dbReference type="FunFam" id="1.10.860.10:FF:000001">
    <property type="entry name" value="Replicative DNA helicase"/>
    <property type="match status" value="1"/>
</dbReference>
<keyword evidence="8 12" id="KW-0238">DNA-binding</keyword>
<dbReference type="Pfam" id="PF03796">
    <property type="entry name" value="DnaB_C"/>
    <property type="match status" value="1"/>
</dbReference>
<evidence type="ECO:0000256" key="1">
    <source>
        <dbReference type="ARBA" id="ARBA00008428"/>
    </source>
</evidence>
<keyword evidence="5 12" id="KW-0378">Hydrolase</keyword>
<dbReference type="EC" id="5.6.2.3" evidence="11 12"/>
<keyword evidence="15" id="KW-1185">Reference proteome</keyword>
<dbReference type="GO" id="GO:0005829">
    <property type="term" value="C:cytosol"/>
    <property type="evidence" value="ECO:0007669"/>
    <property type="project" value="TreeGrafter"/>
</dbReference>
<accession>E4KMD4</accession>
<dbReference type="STRING" id="908337.HMPREF9257_1770"/>
<keyword evidence="2 12" id="KW-0639">Primosome</keyword>
<comment type="function">
    <text evidence="12">The main replicative DNA helicase, it participates in initiation and elongation during chromosome replication. Travels ahead of the DNA replisome, separating dsDNA into templates for DNA synthesis. A processive ATP-dependent 5'-3' DNA helicase it has DNA-dependent ATPase activity.</text>
</comment>
<evidence type="ECO:0000256" key="12">
    <source>
        <dbReference type="RuleBase" id="RU362085"/>
    </source>
</evidence>
<dbReference type="PANTHER" id="PTHR30153">
    <property type="entry name" value="REPLICATIVE DNA HELICASE DNAB"/>
    <property type="match status" value="1"/>
</dbReference>
<evidence type="ECO:0000259" key="13">
    <source>
        <dbReference type="PROSITE" id="PS51199"/>
    </source>
</evidence>
<proteinExistence type="inferred from homology"/>
<gene>
    <name evidence="14" type="primary">dnaB</name>
    <name evidence="14" type="ORF">HMPREF9257_1770</name>
</gene>
<dbReference type="NCBIfam" id="NF004384">
    <property type="entry name" value="PRK05748.1"/>
    <property type="match status" value="1"/>
</dbReference>
<dbReference type="NCBIfam" id="TIGR00665">
    <property type="entry name" value="DnaB"/>
    <property type="match status" value="1"/>
</dbReference>
<dbReference type="EMBL" id="AENN01000004">
    <property type="protein sequence ID" value="EFR31882.1"/>
    <property type="molecule type" value="Genomic_DNA"/>
</dbReference>
<dbReference type="InterPro" id="IPR016136">
    <property type="entry name" value="DNA_helicase_N/primase_C"/>
</dbReference>
<evidence type="ECO:0000256" key="2">
    <source>
        <dbReference type="ARBA" id="ARBA00022515"/>
    </source>
</evidence>
<dbReference type="Pfam" id="PF00772">
    <property type="entry name" value="DnaB"/>
    <property type="match status" value="1"/>
</dbReference>
<evidence type="ECO:0000256" key="5">
    <source>
        <dbReference type="ARBA" id="ARBA00022801"/>
    </source>
</evidence>
<dbReference type="GO" id="GO:0043139">
    <property type="term" value="F:5'-3' DNA helicase activity"/>
    <property type="evidence" value="ECO:0007669"/>
    <property type="project" value="UniProtKB-EC"/>
</dbReference>
<dbReference type="SUPFAM" id="SSF48024">
    <property type="entry name" value="N-terminal domain of DnaB helicase"/>
    <property type="match status" value="1"/>
</dbReference>
<dbReference type="Gene3D" id="1.10.860.10">
    <property type="entry name" value="DNAb Helicase, Chain A"/>
    <property type="match status" value="1"/>
</dbReference>
<dbReference type="GO" id="GO:0006269">
    <property type="term" value="P:DNA replication, synthesis of primer"/>
    <property type="evidence" value="ECO:0007669"/>
    <property type="project" value="UniProtKB-UniRule"/>
</dbReference>
<evidence type="ECO:0000313" key="15">
    <source>
        <dbReference type="Proteomes" id="UP000005990"/>
    </source>
</evidence>
<evidence type="ECO:0000256" key="11">
    <source>
        <dbReference type="NCBIfam" id="TIGR00665"/>
    </source>
</evidence>
<evidence type="ECO:0000313" key="14">
    <source>
        <dbReference type="EMBL" id="EFR31882.1"/>
    </source>
</evidence>
<name>E4KMD4_9LACT</name>
<dbReference type="InterPro" id="IPR027417">
    <property type="entry name" value="P-loop_NTPase"/>
</dbReference>
<comment type="catalytic activity">
    <reaction evidence="10 12">
        <text>ATP + H2O = ADP + phosphate + H(+)</text>
        <dbReference type="Rhea" id="RHEA:13065"/>
        <dbReference type="ChEBI" id="CHEBI:15377"/>
        <dbReference type="ChEBI" id="CHEBI:15378"/>
        <dbReference type="ChEBI" id="CHEBI:30616"/>
        <dbReference type="ChEBI" id="CHEBI:43474"/>
        <dbReference type="ChEBI" id="CHEBI:456216"/>
        <dbReference type="EC" id="5.6.2.3"/>
    </reaction>
</comment>
<dbReference type="AlphaFoldDB" id="E4KMD4"/>
<dbReference type="GO" id="GO:0003677">
    <property type="term" value="F:DNA binding"/>
    <property type="evidence" value="ECO:0007669"/>
    <property type="project" value="UniProtKB-UniRule"/>
</dbReference>
<dbReference type="PANTHER" id="PTHR30153:SF2">
    <property type="entry name" value="REPLICATIVE DNA HELICASE"/>
    <property type="match status" value="1"/>
</dbReference>
<evidence type="ECO:0000256" key="7">
    <source>
        <dbReference type="ARBA" id="ARBA00022840"/>
    </source>
</evidence>
<evidence type="ECO:0000256" key="10">
    <source>
        <dbReference type="ARBA" id="ARBA00048954"/>
    </source>
</evidence>
<keyword evidence="7 12" id="KW-0067">ATP-binding</keyword>
<dbReference type="InterPro" id="IPR007692">
    <property type="entry name" value="DNA_helicase_DnaB"/>
</dbReference>
<keyword evidence="9" id="KW-0413">Isomerase</keyword>
<keyword evidence="6 12" id="KW-0347">Helicase</keyword>
<dbReference type="eggNOG" id="COG0305">
    <property type="taxonomic scope" value="Bacteria"/>
</dbReference>
<dbReference type="Proteomes" id="UP000005990">
    <property type="component" value="Unassembled WGS sequence"/>
</dbReference>
<dbReference type="Gene3D" id="3.40.50.300">
    <property type="entry name" value="P-loop containing nucleotide triphosphate hydrolases"/>
    <property type="match status" value="1"/>
</dbReference>
<dbReference type="PROSITE" id="PS51199">
    <property type="entry name" value="SF4_HELICASE"/>
    <property type="match status" value="1"/>
</dbReference>
<feature type="domain" description="SF4 helicase" evidence="13">
    <location>
        <begin position="178"/>
        <end position="452"/>
    </location>
</feature>
<sequence>MEMLNEQQIPFSEEAEKSVLGALLLDPVKLANVMTLIDVDSFYKTKHQQIYNAMLKVYDDSQVLDTLVLAEQLEAYDQLEAVGGRSYLMELVSYTPSTVNVEHYARIVREKYILRQLITASRSISQKAMEDSDDVQDIVDFSEQLILNIGEGSQSNRPQEVKNLVKEAIAKVEEMSENGGELPGLSTGYPELDNIIHGFQPDQLVIVAARPAVGKSAFALNIAQNVATKSKKPVVIFSLEMSALDLVNRMICAEGNINATNLRTGNLTDDEWNSLFVATGILGQSPIYIDDSAGIKVSEIRAKCRRLKQEQPELGLIIIDYLQLIEGNGRENRQQEVSEISRQLKRLAKELSVPVIALSQLSRGVEHRQNKRPMLSDIRESGSIEQDADIVAFLYRDDYHQDEDDEDSGPVDELPDNTVEVIIAKNRAGARDTAILLFKKEYNKFSSLSFRTEAI</sequence>
<dbReference type="InterPro" id="IPR036185">
    <property type="entry name" value="DNA_heli_DnaB-like_N_sf"/>
</dbReference>
<evidence type="ECO:0000256" key="8">
    <source>
        <dbReference type="ARBA" id="ARBA00023125"/>
    </source>
</evidence>
<keyword evidence="4 12" id="KW-0547">Nucleotide-binding</keyword>
<protein>
    <recommendedName>
        <fullName evidence="11 12">Replicative DNA helicase</fullName>
        <ecNumber evidence="11 12">5.6.2.3</ecNumber>
    </recommendedName>
</protein>
<evidence type="ECO:0000256" key="4">
    <source>
        <dbReference type="ARBA" id="ARBA00022741"/>
    </source>
</evidence>
<dbReference type="GO" id="GO:0042802">
    <property type="term" value="F:identical protein binding"/>
    <property type="evidence" value="ECO:0007669"/>
    <property type="project" value="UniProtKB-ARBA"/>
</dbReference>
<keyword evidence="3 12" id="KW-0235">DNA replication</keyword>
<reference evidence="14 15" key="1">
    <citation type="submission" date="2010-10" db="EMBL/GenBank/DDBJ databases">
        <authorList>
            <person name="Durkin A.S."/>
            <person name="Madupu R."/>
            <person name="Torralba M."/>
            <person name="Gillis M."/>
            <person name="Methe B."/>
            <person name="Sutton G."/>
            <person name="Nelson K.E."/>
        </authorList>
    </citation>
    <scope>NUCLEOTIDE SEQUENCE [LARGE SCALE GENOMIC DNA]</scope>
    <source>
        <strain evidence="14 15">ACS-139-V-Col8</strain>
    </source>
</reference>
<dbReference type="InterPro" id="IPR007694">
    <property type="entry name" value="DNA_helicase_DnaB-like_C"/>
</dbReference>
<evidence type="ECO:0000256" key="3">
    <source>
        <dbReference type="ARBA" id="ARBA00022705"/>
    </source>
</evidence>
<organism evidence="14 15">
    <name type="scientific">Eremococcus coleocola ACS-139-V-Col8</name>
    <dbReference type="NCBI Taxonomy" id="908337"/>
    <lineage>
        <taxon>Bacteria</taxon>
        <taxon>Bacillati</taxon>
        <taxon>Bacillota</taxon>
        <taxon>Bacilli</taxon>
        <taxon>Lactobacillales</taxon>
        <taxon>Aerococcaceae</taxon>
        <taxon>Eremococcus</taxon>
    </lineage>
</organism>
<evidence type="ECO:0000256" key="6">
    <source>
        <dbReference type="ARBA" id="ARBA00022806"/>
    </source>
</evidence>
<dbReference type="GO" id="GO:0016887">
    <property type="term" value="F:ATP hydrolysis activity"/>
    <property type="evidence" value="ECO:0007669"/>
    <property type="project" value="RHEA"/>
</dbReference>
<dbReference type="SUPFAM" id="SSF52540">
    <property type="entry name" value="P-loop containing nucleoside triphosphate hydrolases"/>
    <property type="match status" value="1"/>
</dbReference>
<evidence type="ECO:0000256" key="9">
    <source>
        <dbReference type="ARBA" id="ARBA00023235"/>
    </source>
</evidence>
<comment type="similarity">
    <text evidence="1 12">Belongs to the helicase family. DnaB subfamily.</text>
</comment>